<gene>
    <name evidence="14" type="primary">rnhB</name>
    <name evidence="18" type="ordered locus">Mzhil_0441</name>
</gene>
<dbReference type="InterPro" id="IPR001352">
    <property type="entry name" value="RNase_HII/HIII"/>
</dbReference>
<dbReference type="InterPro" id="IPR024567">
    <property type="entry name" value="RNase_HII/HIII_dom"/>
</dbReference>
<dbReference type="Pfam" id="PF01351">
    <property type="entry name" value="RNase_HII"/>
    <property type="match status" value="1"/>
</dbReference>
<dbReference type="InterPro" id="IPR012337">
    <property type="entry name" value="RNaseH-like_sf"/>
</dbReference>
<reference evidence="18" key="1">
    <citation type="submission" date="2010-07" db="EMBL/GenBank/DDBJ databases">
        <title>The complete genome of Methanosalsum zhilinae DSM 4017.</title>
        <authorList>
            <consortium name="US DOE Joint Genome Institute (JGI-PGF)"/>
            <person name="Lucas S."/>
            <person name="Copeland A."/>
            <person name="Lapidus A."/>
            <person name="Glavina del Rio T."/>
            <person name="Dalin E."/>
            <person name="Tice H."/>
            <person name="Bruce D."/>
            <person name="Goodwin L."/>
            <person name="Pitluck S."/>
            <person name="Kyrpides N."/>
            <person name="Mavromatis K."/>
            <person name="Ovchinnikova G."/>
            <person name="Daligault H."/>
            <person name="Detter J.C."/>
            <person name="Han C."/>
            <person name="Tapia R."/>
            <person name="Larimer F."/>
            <person name="Land M."/>
            <person name="Hauser L."/>
            <person name="Markowitz V."/>
            <person name="Cheng J.-F."/>
            <person name="Hugenholtz P."/>
            <person name="Woyke T."/>
            <person name="Wu D."/>
            <person name="Spring S."/>
            <person name="Schueler E."/>
            <person name="Brambilla E."/>
            <person name="Klenk H.-P."/>
            <person name="Eisen J.A."/>
        </authorList>
    </citation>
    <scope>NUCLEOTIDE SEQUENCE</scope>
    <source>
        <strain evidence="18">DSM 4017</strain>
    </source>
</reference>
<dbReference type="Gene3D" id="1.10.10.460">
    <property type="entry name" value="Ribonuclease hii. Domain 2"/>
    <property type="match status" value="1"/>
</dbReference>
<accession>F7XPP6</accession>
<organism evidence="18 19">
    <name type="scientific">Methanosalsum zhilinae (strain DSM 4017 / NBRC 107636 / OCM 62 / WeN5)</name>
    <name type="common">Methanohalophilus zhilinae</name>
    <dbReference type="NCBI Taxonomy" id="679901"/>
    <lineage>
        <taxon>Archaea</taxon>
        <taxon>Methanobacteriati</taxon>
        <taxon>Methanobacteriota</taxon>
        <taxon>Stenosarchaea group</taxon>
        <taxon>Methanomicrobia</taxon>
        <taxon>Methanosarcinales</taxon>
        <taxon>Methanosarcinaceae</taxon>
        <taxon>Methanosalsum</taxon>
    </lineage>
</organism>
<evidence type="ECO:0000256" key="16">
    <source>
        <dbReference type="RuleBase" id="RU003515"/>
    </source>
</evidence>
<dbReference type="PANTHER" id="PTHR10954:SF23">
    <property type="entry name" value="RIBONUCLEASE"/>
    <property type="match status" value="1"/>
</dbReference>
<dbReference type="SUPFAM" id="SSF53098">
    <property type="entry name" value="Ribonuclease H-like"/>
    <property type="match status" value="1"/>
</dbReference>
<feature type="binding site" evidence="14 15">
    <location>
        <position position="8"/>
    </location>
    <ligand>
        <name>a divalent metal cation</name>
        <dbReference type="ChEBI" id="CHEBI:60240"/>
    </ligand>
</feature>
<evidence type="ECO:0000256" key="1">
    <source>
        <dbReference type="ARBA" id="ARBA00000077"/>
    </source>
</evidence>
<dbReference type="STRING" id="679901.Mzhil_0441"/>
<dbReference type="OrthoDB" id="33866at2157"/>
<evidence type="ECO:0000256" key="4">
    <source>
        <dbReference type="ARBA" id="ARBA00004496"/>
    </source>
</evidence>
<sequence length="217" mass="24733">MTIIAGIDEAGKGPVIGPMCIAGVAIDESKLNTIKNLKVRDSKTVTASKRKEFAYQIKKYSDDWYIFEISPQQIDELRKVMTMNQIMVHGFLKVLNKLRPDKAYVDSVDVNSERFGSTLKIKYSESNPGAKQIEIISKHRADSIYPIVSAASIIAKVRRDELIEKIKKEMGIDFGSGYPSDPKTKKFLEEWICENDSFPEFVRHSWKTCDNLIKKHK</sequence>
<dbReference type="Gene3D" id="3.30.420.10">
    <property type="entry name" value="Ribonuclease H-like superfamily/Ribonuclease H"/>
    <property type="match status" value="1"/>
</dbReference>
<evidence type="ECO:0000256" key="14">
    <source>
        <dbReference type="HAMAP-Rule" id="MF_00052"/>
    </source>
</evidence>
<dbReference type="InterPro" id="IPR036397">
    <property type="entry name" value="RNaseH_sf"/>
</dbReference>
<evidence type="ECO:0000259" key="17">
    <source>
        <dbReference type="PROSITE" id="PS51975"/>
    </source>
</evidence>
<dbReference type="GO" id="GO:0005737">
    <property type="term" value="C:cytoplasm"/>
    <property type="evidence" value="ECO:0007669"/>
    <property type="project" value="UniProtKB-SubCell"/>
</dbReference>
<dbReference type="HOGENOM" id="CLU_036532_0_4_2"/>
<dbReference type="InterPro" id="IPR023160">
    <property type="entry name" value="RNase_HII_hlx-loop-hlx_cap_dom"/>
</dbReference>
<protein>
    <recommendedName>
        <fullName evidence="7 14">Ribonuclease HII</fullName>
        <shortName evidence="14">RNase HII</shortName>
        <ecNumber evidence="6 14">3.1.26.4</ecNumber>
    </recommendedName>
</protein>
<evidence type="ECO:0000256" key="11">
    <source>
        <dbReference type="ARBA" id="ARBA00022759"/>
    </source>
</evidence>
<keyword evidence="13 14" id="KW-0464">Manganese</keyword>
<evidence type="ECO:0000256" key="9">
    <source>
        <dbReference type="ARBA" id="ARBA00022722"/>
    </source>
</evidence>
<evidence type="ECO:0000313" key="19">
    <source>
        <dbReference type="Proteomes" id="UP000006622"/>
    </source>
</evidence>
<feature type="binding site" evidence="14 15">
    <location>
        <position position="9"/>
    </location>
    <ligand>
        <name>a divalent metal cation</name>
        <dbReference type="ChEBI" id="CHEBI:60240"/>
    </ligand>
</feature>
<evidence type="ECO:0000256" key="8">
    <source>
        <dbReference type="ARBA" id="ARBA00022490"/>
    </source>
</evidence>
<keyword evidence="10 14" id="KW-0479">Metal-binding</keyword>
<keyword evidence="19" id="KW-1185">Reference proteome</keyword>
<evidence type="ECO:0000256" key="6">
    <source>
        <dbReference type="ARBA" id="ARBA00012180"/>
    </source>
</evidence>
<dbReference type="GO" id="GO:0030145">
    <property type="term" value="F:manganese ion binding"/>
    <property type="evidence" value="ECO:0007669"/>
    <property type="project" value="UniProtKB-UniRule"/>
</dbReference>
<keyword evidence="9 14" id="KW-0540">Nuclease</keyword>
<dbReference type="GO" id="GO:0006298">
    <property type="term" value="P:mismatch repair"/>
    <property type="evidence" value="ECO:0007669"/>
    <property type="project" value="TreeGrafter"/>
</dbReference>
<dbReference type="FunFam" id="1.10.10.460:FF:000001">
    <property type="entry name" value="Ribonuclease"/>
    <property type="match status" value="1"/>
</dbReference>
<feature type="binding site" evidence="14 15">
    <location>
        <position position="106"/>
    </location>
    <ligand>
        <name>a divalent metal cation</name>
        <dbReference type="ChEBI" id="CHEBI:60240"/>
    </ligand>
</feature>
<comment type="function">
    <text evidence="3 14 16">Endonuclease that specifically degrades the RNA of RNA-DNA hybrids.</text>
</comment>
<dbReference type="PANTHER" id="PTHR10954">
    <property type="entry name" value="RIBONUCLEASE H2 SUBUNIT A"/>
    <property type="match status" value="1"/>
</dbReference>
<dbReference type="GO" id="GO:0003723">
    <property type="term" value="F:RNA binding"/>
    <property type="evidence" value="ECO:0007669"/>
    <property type="project" value="UniProtKB-UniRule"/>
</dbReference>
<dbReference type="CDD" id="cd07180">
    <property type="entry name" value="RNase_HII_archaea_like"/>
    <property type="match status" value="1"/>
</dbReference>
<dbReference type="EC" id="3.1.26.4" evidence="6 14"/>
<dbReference type="GO" id="GO:0043137">
    <property type="term" value="P:DNA replication, removal of RNA primer"/>
    <property type="evidence" value="ECO:0007669"/>
    <property type="project" value="TreeGrafter"/>
</dbReference>
<dbReference type="FunFam" id="3.30.420.10:FF:000139">
    <property type="entry name" value="Ribonuclease HII"/>
    <property type="match status" value="1"/>
</dbReference>
<comment type="catalytic activity">
    <reaction evidence="1 14 15 16">
        <text>Endonucleolytic cleavage to 5'-phosphomonoester.</text>
        <dbReference type="EC" id="3.1.26.4"/>
    </reaction>
</comment>
<evidence type="ECO:0000256" key="15">
    <source>
        <dbReference type="PROSITE-ProRule" id="PRU01319"/>
    </source>
</evidence>
<dbReference type="GO" id="GO:0032299">
    <property type="term" value="C:ribonuclease H2 complex"/>
    <property type="evidence" value="ECO:0007669"/>
    <property type="project" value="TreeGrafter"/>
</dbReference>
<dbReference type="EMBL" id="CP002101">
    <property type="protein sequence ID" value="AEH60316.1"/>
    <property type="molecule type" value="Genomic_DNA"/>
</dbReference>
<evidence type="ECO:0000256" key="7">
    <source>
        <dbReference type="ARBA" id="ARBA00019179"/>
    </source>
</evidence>
<comment type="cofactor">
    <cofactor evidence="2">
        <name>Mg(2+)</name>
        <dbReference type="ChEBI" id="CHEBI:18420"/>
    </cofactor>
</comment>
<evidence type="ECO:0000256" key="3">
    <source>
        <dbReference type="ARBA" id="ARBA00004065"/>
    </source>
</evidence>
<dbReference type="GeneID" id="10822046"/>
<keyword evidence="12 14" id="KW-0378">Hydrolase</keyword>
<proteinExistence type="inferred from homology"/>
<dbReference type="NCBIfam" id="TIGR00729">
    <property type="entry name" value="ribonuclease HII"/>
    <property type="match status" value="1"/>
</dbReference>
<evidence type="ECO:0000313" key="18">
    <source>
        <dbReference type="EMBL" id="AEH60316.1"/>
    </source>
</evidence>
<evidence type="ECO:0000256" key="2">
    <source>
        <dbReference type="ARBA" id="ARBA00001946"/>
    </source>
</evidence>
<keyword evidence="11 14" id="KW-0255">Endonuclease</keyword>
<comment type="cofactor">
    <cofactor evidence="14 15">
        <name>Mn(2+)</name>
        <dbReference type="ChEBI" id="CHEBI:29035"/>
    </cofactor>
    <cofactor evidence="14 15">
        <name>Mg(2+)</name>
        <dbReference type="ChEBI" id="CHEBI:18420"/>
    </cofactor>
    <text evidence="14 15">Manganese or magnesium. Binds 1 divalent metal ion per monomer in the absence of substrate. May bind a second metal ion after substrate binding.</text>
</comment>
<dbReference type="KEGG" id="mzh:Mzhil_0441"/>
<name>F7XPP6_METZD</name>
<evidence type="ECO:0000256" key="10">
    <source>
        <dbReference type="ARBA" id="ARBA00022723"/>
    </source>
</evidence>
<evidence type="ECO:0000256" key="13">
    <source>
        <dbReference type="ARBA" id="ARBA00023211"/>
    </source>
</evidence>
<comment type="similarity">
    <text evidence="5 14 16">Belongs to the RNase HII family.</text>
</comment>
<keyword evidence="8 14" id="KW-0963">Cytoplasm</keyword>
<dbReference type="RefSeq" id="WP_013897755.1">
    <property type="nucleotide sequence ID" value="NC_015676.1"/>
</dbReference>
<evidence type="ECO:0000256" key="5">
    <source>
        <dbReference type="ARBA" id="ARBA00007383"/>
    </source>
</evidence>
<dbReference type="Proteomes" id="UP000006622">
    <property type="component" value="Chromosome"/>
</dbReference>
<feature type="domain" description="RNase H type-2" evidence="17">
    <location>
        <begin position="2"/>
        <end position="217"/>
    </location>
</feature>
<dbReference type="InterPro" id="IPR020787">
    <property type="entry name" value="RNase_HII_arc"/>
</dbReference>
<dbReference type="PROSITE" id="PS51975">
    <property type="entry name" value="RNASE_H_2"/>
    <property type="match status" value="1"/>
</dbReference>
<dbReference type="GO" id="GO:0004523">
    <property type="term" value="F:RNA-DNA hybrid ribonuclease activity"/>
    <property type="evidence" value="ECO:0007669"/>
    <property type="project" value="UniProtKB-UniRule"/>
</dbReference>
<dbReference type="HAMAP" id="MF_00052_A">
    <property type="entry name" value="RNase_HII_A"/>
    <property type="match status" value="1"/>
</dbReference>
<dbReference type="InterPro" id="IPR004649">
    <property type="entry name" value="RNase_H2_suA"/>
</dbReference>
<comment type="subcellular location">
    <subcellularLocation>
        <location evidence="4 14">Cytoplasm</location>
    </subcellularLocation>
</comment>
<dbReference type="AlphaFoldDB" id="F7XPP6"/>
<evidence type="ECO:0000256" key="12">
    <source>
        <dbReference type="ARBA" id="ARBA00022801"/>
    </source>
</evidence>